<evidence type="ECO:0000256" key="9">
    <source>
        <dbReference type="ARBA" id="ARBA00023015"/>
    </source>
</evidence>
<dbReference type="PROSITE" id="PS00028">
    <property type="entry name" value="ZINC_FINGER_C2H2_1"/>
    <property type="match status" value="1"/>
</dbReference>
<feature type="domain" description="C2H2-type" evidence="17">
    <location>
        <begin position="216"/>
        <end position="246"/>
    </location>
</feature>
<evidence type="ECO:0000256" key="3">
    <source>
        <dbReference type="ARBA" id="ARBA00012573"/>
    </source>
</evidence>
<evidence type="ECO:0000256" key="15">
    <source>
        <dbReference type="PROSITE-ProRule" id="PRU00042"/>
    </source>
</evidence>
<evidence type="ECO:0000313" key="19">
    <source>
        <dbReference type="WBParaSite" id="TREG1_50230.1"/>
    </source>
</evidence>
<dbReference type="PANTHER" id="PTHR13070">
    <property type="entry name" value="TRNA-SPLICING ENDONUCLEASE SUBUNIT SEN34-RELATED"/>
    <property type="match status" value="1"/>
</dbReference>
<dbReference type="Gene3D" id="3.30.160.60">
    <property type="entry name" value="Classic Zinc Finger"/>
    <property type="match status" value="2"/>
</dbReference>
<dbReference type="Pfam" id="PF00096">
    <property type="entry name" value="zf-C2H2"/>
    <property type="match status" value="2"/>
</dbReference>
<reference evidence="18" key="1">
    <citation type="submission" date="2022-06" db="EMBL/GenBank/DDBJ databases">
        <authorList>
            <person name="Berger JAMES D."/>
            <person name="Berger JAMES D."/>
        </authorList>
    </citation>
    <scope>NUCLEOTIDE SEQUENCE [LARGE SCALE GENOMIC DNA]</scope>
</reference>
<dbReference type="PROSITE" id="PS50157">
    <property type="entry name" value="ZINC_FINGER_C2H2_2"/>
    <property type="match status" value="2"/>
</dbReference>
<name>A0AA85JSN4_TRIRE</name>
<dbReference type="AlphaFoldDB" id="A0AA85JSN4"/>
<evidence type="ECO:0000256" key="6">
    <source>
        <dbReference type="ARBA" id="ARBA00022737"/>
    </source>
</evidence>
<dbReference type="PANTHER" id="PTHR13070:SF0">
    <property type="entry name" value="TRNA-SPLICING ENDONUCLEASE SUBUNIT SEN34"/>
    <property type="match status" value="1"/>
</dbReference>
<evidence type="ECO:0000256" key="14">
    <source>
        <dbReference type="ARBA" id="ARBA00034031"/>
    </source>
</evidence>
<keyword evidence="12" id="KW-0456">Lyase</keyword>
<evidence type="ECO:0000256" key="8">
    <source>
        <dbReference type="ARBA" id="ARBA00022833"/>
    </source>
</evidence>
<evidence type="ECO:0000256" key="5">
    <source>
        <dbReference type="ARBA" id="ARBA00022723"/>
    </source>
</evidence>
<evidence type="ECO:0000256" key="7">
    <source>
        <dbReference type="ARBA" id="ARBA00022771"/>
    </source>
</evidence>
<dbReference type="InterPro" id="IPR013087">
    <property type="entry name" value="Znf_C2H2_type"/>
</dbReference>
<dbReference type="InterPro" id="IPR011856">
    <property type="entry name" value="tRNA_endonuc-like_dom_sf"/>
</dbReference>
<dbReference type="SUPFAM" id="SSF53032">
    <property type="entry name" value="tRNA-intron endonuclease catalytic domain-like"/>
    <property type="match status" value="1"/>
</dbReference>
<dbReference type="GO" id="GO:0000379">
    <property type="term" value="P:tRNA-type intron splice site recognition and cleavage"/>
    <property type="evidence" value="ECO:0007669"/>
    <property type="project" value="TreeGrafter"/>
</dbReference>
<evidence type="ECO:0000256" key="11">
    <source>
        <dbReference type="ARBA" id="ARBA00023163"/>
    </source>
</evidence>
<protein>
    <recommendedName>
        <fullName evidence="3">tRNA-intron lyase</fullName>
        <ecNumber evidence="3">4.6.1.16</ecNumber>
    </recommendedName>
</protein>
<feature type="domain" description="C2H2-type" evidence="17">
    <location>
        <begin position="122"/>
        <end position="149"/>
    </location>
</feature>
<proteinExistence type="inferred from homology"/>
<keyword evidence="11" id="KW-0804">Transcription</keyword>
<dbReference type="Pfam" id="PF26577">
    <property type="entry name" value="TSEN34_N"/>
    <property type="match status" value="1"/>
</dbReference>
<dbReference type="GO" id="GO:0003677">
    <property type="term" value="F:DNA binding"/>
    <property type="evidence" value="ECO:0007669"/>
    <property type="project" value="UniProtKB-KW"/>
</dbReference>
<dbReference type="InterPro" id="IPR036236">
    <property type="entry name" value="Znf_C2H2_sf"/>
</dbReference>
<comment type="catalytic activity">
    <reaction evidence="14">
        <text>pretRNA = a 3'-half-tRNA molecule with a 5'-OH end + a 5'-half-tRNA molecule with a 2',3'-cyclic phosphate end + an intron with a 2',3'-cyclic phosphate and a 5'-hydroxyl terminus.</text>
        <dbReference type="EC" id="4.6.1.16"/>
    </reaction>
</comment>
<reference evidence="19" key="2">
    <citation type="submission" date="2023-11" db="UniProtKB">
        <authorList>
            <consortium name="WormBaseParasite"/>
        </authorList>
    </citation>
    <scope>IDENTIFICATION</scope>
</reference>
<dbReference type="SUPFAM" id="SSF57667">
    <property type="entry name" value="beta-beta-alpha zinc fingers"/>
    <property type="match status" value="1"/>
</dbReference>
<keyword evidence="7 15" id="KW-0863">Zinc-finger</keyword>
<comment type="similarity">
    <text evidence="2">Belongs to the tRNA-intron endonuclease family.</text>
</comment>
<dbReference type="SMART" id="SM00355">
    <property type="entry name" value="ZnF_C2H2"/>
    <property type="match status" value="4"/>
</dbReference>
<keyword evidence="9" id="KW-0805">Transcription regulation</keyword>
<dbReference type="Proteomes" id="UP000050795">
    <property type="component" value="Unassembled WGS sequence"/>
</dbReference>
<accession>A0AA85JSN4</accession>
<dbReference type="EC" id="4.6.1.16" evidence="3"/>
<evidence type="ECO:0000256" key="2">
    <source>
        <dbReference type="ARBA" id="ARBA00008078"/>
    </source>
</evidence>
<feature type="compositionally biased region" description="Low complexity" evidence="16">
    <location>
        <begin position="1142"/>
        <end position="1163"/>
    </location>
</feature>
<organism evidence="18 19">
    <name type="scientific">Trichobilharzia regenti</name>
    <name type="common">Nasal bird schistosome</name>
    <dbReference type="NCBI Taxonomy" id="157069"/>
    <lineage>
        <taxon>Eukaryota</taxon>
        <taxon>Metazoa</taxon>
        <taxon>Spiralia</taxon>
        <taxon>Lophotrochozoa</taxon>
        <taxon>Platyhelminthes</taxon>
        <taxon>Trematoda</taxon>
        <taxon>Digenea</taxon>
        <taxon>Strigeidida</taxon>
        <taxon>Schistosomatoidea</taxon>
        <taxon>Schistosomatidae</taxon>
        <taxon>Trichobilharzia</taxon>
    </lineage>
</organism>
<dbReference type="Gene3D" id="3.40.1350.10">
    <property type="match status" value="1"/>
</dbReference>
<keyword evidence="18" id="KW-1185">Reference proteome</keyword>
<evidence type="ECO:0000256" key="4">
    <source>
        <dbReference type="ARBA" id="ARBA00022694"/>
    </source>
</evidence>
<dbReference type="InterPro" id="IPR006677">
    <property type="entry name" value="tRNA_intron_Endonuc_cat-like"/>
</dbReference>
<evidence type="ECO:0000256" key="13">
    <source>
        <dbReference type="ARBA" id="ARBA00023242"/>
    </source>
</evidence>
<keyword evidence="13" id="KW-0539">Nucleus</keyword>
<feature type="region of interest" description="Disordered" evidence="16">
    <location>
        <begin position="851"/>
        <end position="894"/>
    </location>
</feature>
<comment type="subcellular location">
    <subcellularLocation>
        <location evidence="1">Nucleus</location>
    </subcellularLocation>
</comment>
<evidence type="ECO:0000256" key="1">
    <source>
        <dbReference type="ARBA" id="ARBA00004123"/>
    </source>
</evidence>
<dbReference type="Pfam" id="PF01974">
    <property type="entry name" value="tRNA_int_endo"/>
    <property type="match status" value="1"/>
</dbReference>
<feature type="compositionally biased region" description="Acidic residues" evidence="16">
    <location>
        <begin position="868"/>
        <end position="880"/>
    </location>
</feature>
<dbReference type="InterPro" id="IPR059049">
    <property type="entry name" value="TSEN34_N"/>
</dbReference>
<dbReference type="GO" id="GO:0005634">
    <property type="term" value="C:nucleus"/>
    <property type="evidence" value="ECO:0007669"/>
    <property type="project" value="UniProtKB-SubCell"/>
</dbReference>
<dbReference type="CDD" id="cd22363">
    <property type="entry name" value="tRNA-intron_lyase_C"/>
    <property type="match status" value="1"/>
</dbReference>
<keyword evidence="5" id="KW-0479">Metal-binding</keyword>
<dbReference type="GO" id="GO:0008270">
    <property type="term" value="F:zinc ion binding"/>
    <property type="evidence" value="ECO:0007669"/>
    <property type="project" value="UniProtKB-KW"/>
</dbReference>
<keyword evidence="4" id="KW-0819">tRNA processing</keyword>
<dbReference type="WBParaSite" id="TREG1_50230.1">
    <property type="protein sequence ID" value="TREG1_50230.1"/>
    <property type="gene ID" value="TREG1_50230"/>
</dbReference>
<feature type="region of interest" description="Disordered" evidence="16">
    <location>
        <begin position="247"/>
        <end position="267"/>
    </location>
</feature>
<keyword evidence="8" id="KW-0862">Zinc</keyword>
<sequence length="1163" mass="131232">MRDIYTPSPGLPQDLSCRKKCVTLKCDSQKLLVIQEDLEACLPPIATFSHHRESRTNLCSTSVNKSVNLNCKKRSKQTKHNNTENIVYCDLPQCPSFINRKPSKQRTHLKHHSLLQKNHLSLSCSQCGKSFSSKENLRRHMNMHLGLKPYICQICHRAYSRTSERSQCMKKHRHKETNAEQVEQSSREDVYNDWSSSGLSALQIEDKINQSRPRPYVCQICDDHRAYTDPSSLRKHMRSFHADLKNEKQTKDNHPVGEILPKPITPPIPQCDEPISLVLETSTVDTNPVDVLQPSSENVSTLETTTSFVEVDPVYTNSITPSSYYNVVITTMASDTPIKNIMITNSNDSQGYPLAIGSSFHPHYTVALTDSLLPLMPVKSTLSMTPVAVAEAAGEVSTTTTLKSEYDNEAAVDLCNSALCLQVYSGKTHSSIPSTVMERVDASSLPLSTSNLSSMVVPQYVTQTNQIVNNGSISKRLFYSNSGLDLTDTQYFTLTGTSKAIDLSADPSVDIITMNPIDLSAPHQCTMFFDSTNDCSDNSFFTSHTIWDPEPGFSFTDLLLTNNDSDDCVVEGDMSVEFPEVIMYPENSISTDYRPGEVNITHNPSSYDETVINSECSMSDVFISSCNNYFIPSNIITVTTKMMTPTAVWRLVAQSDSLFSKDSISNYSECINLTPFGEFLVWSAEAVLWLRRTYRIIGRASYAVESCKKLHNQSKKPDRLPVRLNFEEVVLLLSKGFINGLLCSRPVLSVAKPSEETIKEYNNALLKNAEEMIGIFKTQRRLKLVGHYGQLVNGMKLRQQRKLMAQACHTEVSKATIPCTDDTKDIYKSQLSSSKLSTRKRRYERRMLQKQLKKKRNMMDSSIHFDINDDDNDNDDEYDWYNDNQDSPEMTDSPITLDDIISEQTTHQGASKSSVILNEKLEESLPYIPQHLPRPTPIEWRRPGEYIFVSLPETVPSEDLYSVVLWLTELIQQQRRQQHQFKSLDDSDSNVNGCIAETSLTQRLQCCFVYKDLWDKGYYISTSSAKMGGDFLLYQGDPLLYHGSHIVTVCNPKDIFLNSQLLVKLRIANSLKKVLVLATVPSIDKFTKNCTQETDEVENGSDTVIVSDVNAIRNNSTNNNSKNDNNWDVIYLSLQYMSTHSNNNNNNPMSPRSSLQRSKLSQS</sequence>
<dbReference type="FunFam" id="3.30.160.60:FF:000646">
    <property type="entry name" value="Myeloid zinc finger 1"/>
    <property type="match status" value="1"/>
</dbReference>
<dbReference type="InterPro" id="IPR036167">
    <property type="entry name" value="tRNA_intron_Endo_cat-like_sf"/>
</dbReference>
<feature type="region of interest" description="Disordered" evidence="16">
    <location>
        <begin position="1140"/>
        <end position="1163"/>
    </location>
</feature>
<keyword evidence="10" id="KW-0238">DNA-binding</keyword>
<evidence type="ECO:0000256" key="10">
    <source>
        <dbReference type="ARBA" id="ARBA00023125"/>
    </source>
</evidence>
<evidence type="ECO:0000313" key="18">
    <source>
        <dbReference type="Proteomes" id="UP000050795"/>
    </source>
</evidence>
<evidence type="ECO:0000256" key="16">
    <source>
        <dbReference type="SAM" id="MobiDB-lite"/>
    </source>
</evidence>
<dbReference type="GO" id="GO:0000213">
    <property type="term" value="F:tRNA-intron lyase activity"/>
    <property type="evidence" value="ECO:0007669"/>
    <property type="project" value="UniProtKB-EC"/>
</dbReference>
<evidence type="ECO:0000259" key="17">
    <source>
        <dbReference type="PROSITE" id="PS50157"/>
    </source>
</evidence>
<keyword evidence="6" id="KW-0677">Repeat</keyword>
<evidence type="ECO:0000256" key="12">
    <source>
        <dbReference type="ARBA" id="ARBA00023239"/>
    </source>
</evidence>